<keyword evidence="4" id="KW-0472">Membrane</keyword>
<sequence>MKKYLYILTVLMAFTSCKKFLDVKPTSQIEQDQLFENEQGFKEALNGVYTLCAGPSLYGESLTFGYLDVMAQNYDFTDVGYSNIASFNYTYVDLINRNTDIWNSGYRAIANCNYILNNIEKKKNLFTGHNYELIKGEALALRAYLHFDMLRMFAPSYKSKPNASGIPYVTSVTIKSTKFSTVSQALDSVITDLKTARTLFRSSDPIVSNYTVGYPGDDGSPEVSDPDLFMQNRRQRMNYFTACGELARAYLYKNDMVNSLAMANEVINSKRFPATNGTDFNQSDNTKKDRIFYKELISCWYINDNKDIKNYLLAAFAGDAPLFSPTSTQIDDIYESGADGADDWRYRQWFFKTKIGSSSIERALLQKYLTNTAPVKNLHPLVAPALRLSEMYYIAAEASFDTDPFKAMNYYNTVRRSRGIGNDLTEVPAKADFIDLLLKEARKEFYGESQIFYMYKRLNVPVKATSGISYPATDKIFVFPLPPDEEAFRNN</sequence>
<evidence type="ECO:0000259" key="6">
    <source>
        <dbReference type="Pfam" id="PF07980"/>
    </source>
</evidence>
<proteinExistence type="inferred from homology"/>
<gene>
    <name evidence="8" type="ORF">DEO27_015480</name>
</gene>
<dbReference type="Pfam" id="PF14322">
    <property type="entry name" value="SusD-like_3"/>
    <property type="match status" value="1"/>
</dbReference>
<evidence type="ECO:0000256" key="5">
    <source>
        <dbReference type="ARBA" id="ARBA00023237"/>
    </source>
</evidence>
<evidence type="ECO:0000256" key="3">
    <source>
        <dbReference type="ARBA" id="ARBA00022729"/>
    </source>
</evidence>
<name>A0A5C1HZR0_9SPHI</name>
<dbReference type="EMBL" id="CP043450">
    <property type="protein sequence ID" value="QEM11367.1"/>
    <property type="molecule type" value="Genomic_DNA"/>
</dbReference>
<evidence type="ECO:0000256" key="1">
    <source>
        <dbReference type="ARBA" id="ARBA00004442"/>
    </source>
</evidence>
<evidence type="ECO:0000313" key="8">
    <source>
        <dbReference type="EMBL" id="QEM11367.1"/>
    </source>
</evidence>
<evidence type="ECO:0000259" key="7">
    <source>
        <dbReference type="Pfam" id="PF14322"/>
    </source>
</evidence>
<evidence type="ECO:0000313" key="9">
    <source>
        <dbReference type="Proteomes" id="UP000251402"/>
    </source>
</evidence>
<dbReference type="RefSeq" id="WP_112574010.1">
    <property type="nucleotide sequence ID" value="NZ_CP043450.1"/>
</dbReference>
<reference evidence="8" key="1">
    <citation type="submission" date="2019-08" db="EMBL/GenBank/DDBJ databases">
        <title>Comparative genome analysis confer to the adaptation heavy metal polluted environment.</title>
        <authorList>
            <person name="Li Y."/>
        </authorList>
    </citation>
    <scope>NUCLEOTIDE SEQUENCE [LARGE SCALE GENOMIC DNA]</scope>
    <source>
        <strain evidence="8">P1</strain>
    </source>
</reference>
<dbReference type="InterPro" id="IPR033985">
    <property type="entry name" value="SusD-like_N"/>
</dbReference>
<comment type="subcellular location">
    <subcellularLocation>
        <location evidence="1">Cell outer membrane</location>
    </subcellularLocation>
</comment>
<feature type="domain" description="RagB/SusD" evidence="6">
    <location>
        <begin position="253"/>
        <end position="477"/>
    </location>
</feature>
<dbReference type="KEGG" id="mrub:DEO27_015480"/>
<dbReference type="InterPro" id="IPR012944">
    <property type="entry name" value="SusD_RagB_dom"/>
</dbReference>
<organism evidence="8 9">
    <name type="scientific">Mucilaginibacter rubeus</name>
    <dbReference type="NCBI Taxonomy" id="2027860"/>
    <lineage>
        <taxon>Bacteria</taxon>
        <taxon>Pseudomonadati</taxon>
        <taxon>Bacteroidota</taxon>
        <taxon>Sphingobacteriia</taxon>
        <taxon>Sphingobacteriales</taxon>
        <taxon>Sphingobacteriaceae</taxon>
        <taxon>Mucilaginibacter</taxon>
    </lineage>
</organism>
<dbReference type="AlphaFoldDB" id="A0A5C1HZR0"/>
<keyword evidence="3" id="KW-0732">Signal</keyword>
<dbReference type="GO" id="GO:0009279">
    <property type="term" value="C:cell outer membrane"/>
    <property type="evidence" value="ECO:0007669"/>
    <property type="project" value="UniProtKB-SubCell"/>
</dbReference>
<protein>
    <submittedName>
        <fullName evidence="8">RagB/SusD family nutrient uptake outer membrane protein</fullName>
    </submittedName>
</protein>
<dbReference type="SUPFAM" id="SSF48452">
    <property type="entry name" value="TPR-like"/>
    <property type="match status" value="1"/>
</dbReference>
<feature type="domain" description="SusD-like N-terminal" evidence="7">
    <location>
        <begin position="19"/>
        <end position="200"/>
    </location>
</feature>
<evidence type="ECO:0000256" key="4">
    <source>
        <dbReference type="ARBA" id="ARBA00023136"/>
    </source>
</evidence>
<dbReference type="Pfam" id="PF07980">
    <property type="entry name" value="SusD_RagB"/>
    <property type="match status" value="1"/>
</dbReference>
<evidence type="ECO:0000256" key="2">
    <source>
        <dbReference type="ARBA" id="ARBA00006275"/>
    </source>
</evidence>
<dbReference type="Proteomes" id="UP000251402">
    <property type="component" value="Chromosome"/>
</dbReference>
<comment type="similarity">
    <text evidence="2">Belongs to the SusD family.</text>
</comment>
<dbReference type="PROSITE" id="PS51257">
    <property type="entry name" value="PROKAR_LIPOPROTEIN"/>
    <property type="match status" value="1"/>
</dbReference>
<dbReference type="OrthoDB" id="1097962at2"/>
<keyword evidence="9" id="KW-1185">Reference proteome</keyword>
<accession>A0A5C1HZR0</accession>
<dbReference type="Gene3D" id="1.25.40.390">
    <property type="match status" value="1"/>
</dbReference>
<keyword evidence="5" id="KW-0998">Cell outer membrane</keyword>
<dbReference type="InterPro" id="IPR011990">
    <property type="entry name" value="TPR-like_helical_dom_sf"/>
</dbReference>